<feature type="compositionally biased region" description="Polar residues" evidence="1">
    <location>
        <begin position="189"/>
        <end position="213"/>
    </location>
</feature>
<evidence type="ECO:0000313" key="2">
    <source>
        <dbReference type="EMBL" id="KAK2160446.1"/>
    </source>
</evidence>
<gene>
    <name evidence="2" type="ORF">LSH36_133g03010</name>
</gene>
<reference evidence="2" key="1">
    <citation type="journal article" date="2023" name="Mol. Biol. Evol.">
        <title>Third-Generation Sequencing Reveals the Adaptive Role of the Epigenome in Three Deep-Sea Polychaetes.</title>
        <authorList>
            <person name="Perez M."/>
            <person name="Aroh O."/>
            <person name="Sun Y."/>
            <person name="Lan Y."/>
            <person name="Juniper S.K."/>
            <person name="Young C.R."/>
            <person name="Angers B."/>
            <person name="Qian P.Y."/>
        </authorList>
    </citation>
    <scope>NUCLEOTIDE SEQUENCE</scope>
    <source>
        <strain evidence="2">P08H-3</strain>
    </source>
</reference>
<feature type="compositionally biased region" description="Polar residues" evidence="1">
    <location>
        <begin position="222"/>
        <end position="235"/>
    </location>
</feature>
<evidence type="ECO:0000256" key="1">
    <source>
        <dbReference type="SAM" id="MobiDB-lite"/>
    </source>
</evidence>
<organism evidence="2 3">
    <name type="scientific">Paralvinella palmiformis</name>
    <dbReference type="NCBI Taxonomy" id="53620"/>
    <lineage>
        <taxon>Eukaryota</taxon>
        <taxon>Metazoa</taxon>
        <taxon>Spiralia</taxon>
        <taxon>Lophotrochozoa</taxon>
        <taxon>Annelida</taxon>
        <taxon>Polychaeta</taxon>
        <taxon>Sedentaria</taxon>
        <taxon>Canalipalpata</taxon>
        <taxon>Terebellida</taxon>
        <taxon>Terebelliformia</taxon>
        <taxon>Alvinellidae</taxon>
        <taxon>Paralvinella</taxon>
    </lineage>
</organism>
<dbReference type="EMBL" id="JAODUP010000133">
    <property type="protein sequence ID" value="KAK2160446.1"/>
    <property type="molecule type" value="Genomic_DNA"/>
</dbReference>
<feature type="region of interest" description="Disordered" evidence="1">
    <location>
        <begin position="184"/>
        <end position="342"/>
    </location>
</feature>
<comment type="caution">
    <text evidence="2">The sequence shown here is derived from an EMBL/GenBank/DDBJ whole genome shotgun (WGS) entry which is preliminary data.</text>
</comment>
<proteinExistence type="predicted"/>
<keyword evidence="3" id="KW-1185">Reference proteome</keyword>
<evidence type="ECO:0000313" key="3">
    <source>
        <dbReference type="Proteomes" id="UP001208570"/>
    </source>
</evidence>
<dbReference type="Proteomes" id="UP001208570">
    <property type="component" value="Unassembled WGS sequence"/>
</dbReference>
<feature type="compositionally biased region" description="Polar residues" evidence="1">
    <location>
        <begin position="326"/>
        <end position="342"/>
    </location>
</feature>
<sequence length="342" mass="37776">MEISTSQKERPFFVPPSVTVVGDNVEMANLKNTREIPQHSKQHVLSGDHSSYRVIRPVGLFHSFRRSQSHNPRTMDVMESPEIMTRSKRNRKIEICGQSHYKLNHGGAHVTGRMGVSLSRSTGVVSETSQVTSEVPTPSINTNSEDIFQMSDLEGDDDVDQVAASSKSKVSFIDKISRLLKSRSQRSLNAGQKSKSSSAVQPGSAESTVTLTPNKGYVTVVSEGSRQSREFSSIMSDLKETASISEEEQVSSPTDETGPLLENVKSSRRGRVSRAMEDEAQRARVDLQKKQSSEDKQDLPRTTTLLGQDVTQELGHQNMESDHQSQSETVTFKPNNESGPKL</sequence>
<dbReference type="AlphaFoldDB" id="A0AAD9JX14"/>
<name>A0AAD9JX14_9ANNE</name>
<feature type="compositionally biased region" description="Polar residues" evidence="1">
    <location>
        <begin position="300"/>
        <end position="315"/>
    </location>
</feature>
<feature type="compositionally biased region" description="Basic and acidic residues" evidence="1">
    <location>
        <begin position="274"/>
        <end position="299"/>
    </location>
</feature>
<protein>
    <submittedName>
        <fullName evidence="2">Uncharacterized protein</fullName>
    </submittedName>
</protein>
<accession>A0AAD9JX14</accession>